<evidence type="ECO:0000313" key="2">
    <source>
        <dbReference type="EMBL" id="CAK9030930.1"/>
    </source>
</evidence>
<reference evidence="2 3" key="1">
    <citation type="submission" date="2024-02" db="EMBL/GenBank/DDBJ databases">
        <authorList>
            <person name="Chen Y."/>
            <person name="Shah S."/>
            <person name="Dougan E. K."/>
            <person name="Thang M."/>
            <person name="Chan C."/>
        </authorList>
    </citation>
    <scope>NUCLEOTIDE SEQUENCE [LARGE SCALE GENOMIC DNA]</scope>
</reference>
<proteinExistence type="predicted"/>
<feature type="compositionally biased region" description="Basic and acidic residues" evidence="1">
    <location>
        <begin position="21"/>
        <end position="61"/>
    </location>
</feature>
<organism evidence="2 3">
    <name type="scientific">Durusdinium trenchii</name>
    <dbReference type="NCBI Taxonomy" id="1381693"/>
    <lineage>
        <taxon>Eukaryota</taxon>
        <taxon>Sar</taxon>
        <taxon>Alveolata</taxon>
        <taxon>Dinophyceae</taxon>
        <taxon>Suessiales</taxon>
        <taxon>Symbiodiniaceae</taxon>
        <taxon>Durusdinium</taxon>
    </lineage>
</organism>
<evidence type="ECO:0000256" key="1">
    <source>
        <dbReference type="SAM" id="MobiDB-lite"/>
    </source>
</evidence>
<name>A0ABP0KVS0_9DINO</name>
<sequence>EKGKAKKPSEVEEPEEQAQPVEHERHYTETEQKVEAAEHDTEDEDKGKSDKAEEKKQDWCF</sequence>
<protein>
    <submittedName>
        <fullName evidence="2">Uncharacterized protein</fullName>
    </submittedName>
</protein>
<feature type="non-terminal residue" evidence="2">
    <location>
        <position position="1"/>
    </location>
</feature>
<dbReference type="EMBL" id="CAXAMN010010136">
    <property type="protein sequence ID" value="CAK9030930.1"/>
    <property type="molecule type" value="Genomic_DNA"/>
</dbReference>
<dbReference type="Proteomes" id="UP001642484">
    <property type="component" value="Unassembled WGS sequence"/>
</dbReference>
<keyword evidence="3" id="KW-1185">Reference proteome</keyword>
<accession>A0ABP0KVS0</accession>
<gene>
    <name evidence="2" type="ORF">CCMP2556_LOCUS18089</name>
</gene>
<comment type="caution">
    <text evidence="2">The sequence shown here is derived from an EMBL/GenBank/DDBJ whole genome shotgun (WGS) entry which is preliminary data.</text>
</comment>
<feature type="region of interest" description="Disordered" evidence="1">
    <location>
        <begin position="1"/>
        <end position="61"/>
    </location>
</feature>
<evidence type="ECO:0000313" key="3">
    <source>
        <dbReference type="Proteomes" id="UP001642484"/>
    </source>
</evidence>